<dbReference type="PANTHER" id="PTHR11761:SF8">
    <property type="entry name" value="LARGE RIBOSOMAL SUBUNIT PROTEIN UL14"/>
    <property type="match status" value="1"/>
</dbReference>
<dbReference type="GO" id="GO:0003735">
    <property type="term" value="F:structural constituent of ribosome"/>
    <property type="evidence" value="ECO:0007669"/>
    <property type="project" value="InterPro"/>
</dbReference>
<evidence type="ECO:0000313" key="6">
    <source>
        <dbReference type="EMBL" id="PUA32676.1"/>
    </source>
</evidence>
<keyword evidence="3 4" id="KW-0687">Ribonucleoprotein</keyword>
<dbReference type="SUPFAM" id="SSF50193">
    <property type="entry name" value="Ribosomal protein L14"/>
    <property type="match status" value="1"/>
</dbReference>
<comment type="similarity">
    <text evidence="1 4 5">Belongs to the universal ribosomal protein uL14 family.</text>
</comment>
<dbReference type="PANTHER" id="PTHR11761">
    <property type="entry name" value="50S/60S RIBOSOMAL PROTEIN L14/L23"/>
    <property type="match status" value="1"/>
</dbReference>
<dbReference type="CDD" id="cd00337">
    <property type="entry name" value="Ribosomal_uL14"/>
    <property type="match status" value="1"/>
</dbReference>
<comment type="subunit">
    <text evidence="4">Part of the 50S ribosomal subunit. Forms a cluster with proteins L3 and L24e, part of which may contact the 16S rRNA in 2 intersubunit bridges.</text>
</comment>
<dbReference type="GO" id="GO:0006412">
    <property type="term" value="P:translation"/>
    <property type="evidence" value="ECO:0007669"/>
    <property type="project" value="UniProtKB-UniRule"/>
</dbReference>
<organism evidence="6 7">
    <name type="scientific">Candidatus Terraquivivens tikiterensis</name>
    <dbReference type="NCBI Taxonomy" id="1980982"/>
    <lineage>
        <taxon>Archaea</taxon>
        <taxon>Nitrososphaerota</taxon>
        <taxon>Candidatus Wolframiiraptoraceae</taxon>
        <taxon>Candidatus Terraquivivens</taxon>
    </lineage>
</organism>
<comment type="caution">
    <text evidence="6">The sequence shown here is derived from an EMBL/GenBank/DDBJ whole genome shotgun (WGS) entry which is preliminary data.</text>
</comment>
<keyword evidence="2 4" id="KW-0689">Ribosomal protein</keyword>
<comment type="function">
    <text evidence="4">Binds to 23S rRNA. Forms part of two intersubunit bridges in the 70S ribosome.</text>
</comment>
<dbReference type="NCBIfam" id="NF006344">
    <property type="entry name" value="PRK08571.1"/>
    <property type="match status" value="1"/>
</dbReference>
<evidence type="ECO:0000256" key="5">
    <source>
        <dbReference type="RuleBase" id="RU003949"/>
    </source>
</evidence>
<dbReference type="Pfam" id="PF00238">
    <property type="entry name" value="Ribosomal_L14"/>
    <property type="match status" value="1"/>
</dbReference>
<dbReference type="InterPro" id="IPR019972">
    <property type="entry name" value="Ribosomal_uL14_CS"/>
</dbReference>
<evidence type="ECO:0000256" key="3">
    <source>
        <dbReference type="ARBA" id="ARBA00023274"/>
    </source>
</evidence>
<dbReference type="Proteomes" id="UP000244066">
    <property type="component" value="Unassembled WGS sequence"/>
</dbReference>
<protein>
    <recommendedName>
        <fullName evidence="4">Large ribosomal subunit protein uL14</fullName>
    </recommendedName>
</protein>
<evidence type="ECO:0000256" key="1">
    <source>
        <dbReference type="ARBA" id="ARBA00010745"/>
    </source>
</evidence>
<dbReference type="InterPro" id="IPR000218">
    <property type="entry name" value="Ribosomal_uL14"/>
</dbReference>
<gene>
    <name evidence="4" type="primary">rpl14</name>
    <name evidence="6" type="ORF">B9J98_03605</name>
</gene>
<dbReference type="HAMAP" id="MF_01367">
    <property type="entry name" value="Ribosomal_uL14"/>
    <property type="match status" value="1"/>
</dbReference>
<dbReference type="GO" id="GO:0070180">
    <property type="term" value="F:large ribosomal subunit rRNA binding"/>
    <property type="evidence" value="ECO:0007669"/>
    <property type="project" value="TreeGrafter"/>
</dbReference>
<dbReference type="EMBL" id="NDWU01000007">
    <property type="protein sequence ID" value="PUA32676.1"/>
    <property type="molecule type" value="Genomic_DNA"/>
</dbReference>
<keyword evidence="4" id="KW-0694">RNA-binding</keyword>
<evidence type="ECO:0000313" key="7">
    <source>
        <dbReference type="Proteomes" id="UP000244066"/>
    </source>
</evidence>
<keyword evidence="4" id="KW-0699">rRNA-binding</keyword>
<name>A0A2R7Y560_9ARCH</name>
<sequence length="144" mass="15673">MAKKSRAVAAVGILERRPNIPRTINVGAHVVCADNTGARVLKIIQVHGYKGRLRRQPAACVSDLVSVTVAKGPIDLRKKVMQAVIIRQKKPYRRPDGTWIFFEDTAAVLMTPDGGLKGTEIKGPVAKEAAERWPRIANAASIIV</sequence>
<accession>A0A2R7Y560</accession>
<dbReference type="Gene3D" id="2.40.150.20">
    <property type="entry name" value="Ribosomal protein L14"/>
    <property type="match status" value="1"/>
</dbReference>
<proteinExistence type="inferred from homology"/>
<dbReference type="FunFam" id="2.40.150.20:FF:000007">
    <property type="entry name" value="50S ribosomal protein L14"/>
    <property type="match status" value="1"/>
</dbReference>
<dbReference type="InterPro" id="IPR036853">
    <property type="entry name" value="Ribosomal_uL14_sf"/>
</dbReference>
<dbReference type="PROSITE" id="PS00049">
    <property type="entry name" value="RIBOSOMAL_L14"/>
    <property type="match status" value="1"/>
</dbReference>
<evidence type="ECO:0000256" key="4">
    <source>
        <dbReference type="HAMAP-Rule" id="MF_01367"/>
    </source>
</evidence>
<reference evidence="6 7" key="1">
    <citation type="submission" date="2017-04" db="EMBL/GenBank/DDBJ databases">
        <title>Draft Aigarchaeota genome from a New Zealand hot spring.</title>
        <authorList>
            <person name="Reysenbach A.-L."/>
            <person name="Donaho J.A."/>
            <person name="Gerhart J."/>
            <person name="Kelley J.F."/>
            <person name="Kouba K."/>
            <person name="Podar M."/>
            <person name="Stott M."/>
        </authorList>
    </citation>
    <scope>NUCLEOTIDE SEQUENCE [LARGE SCALE GENOMIC DNA]</scope>
    <source>
        <strain evidence="6">NZ13_MG1</strain>
    </source>
</reference>
<dbReference type="GO" id="GO:0022625">
    <property type="term" value="C:cytosolic large ribosomal subunit"/>
    <property type="evidence" value="ECO:0007669"/>
    <property type="project" value="TreeGrafter"/>
</dbReference>
<evidence type="ECO:0000256" key="2">
    <source>
        <dbReference type="ARBA" id="ARBA00022980"/>
    </source>
</evidence>
<dbReference type="AlphaFoldDB" id="A0A2R7Y560"/>
<dbReference type="SMART" id="SM01374">
    <property type="entry name" value="Ribosomal_L14"/>
    <property type="match status" value="1"/>
</dbReference>